<dbReference type="GO" id="GO:0030244">
    <property type="term" value="P:cellulose biosynthetic process"/>
    <property type="evidence" value="ECO:0007669"/>
    <property type="project" value="InterPro"/>
</dbReference>
<dbReference type="GO" id="GO:0016020">
    <property type="term" value="C:membrane"/>
    <property type="evidence" value="ECO:0007669"/>
    <property type="project" value="InterPro"/>
</dbReference>
<dbReference type="AlphaFoldDB" id="A0A9Q0KL37"/>
<keyword evidence="5 9" id="KW-1133">Transmembrane helix</keyword>
<dbReference type="PANTHER" id="PTHR13301">
    <property type="entry name" value="X-BOX TRANSCRIPTION FACTOR-RELATED"/>
    <property type="match status" value="1"/>
</dbReference>
<dbReference type="InterPro" id="IPR005150">
    <property type="entry name" value="Cellulose_synth"/>
</dbReference>
<organism evidence="10 11">
    <name type="scientific">Protea cynaroides</name>
    <dbReference type="NCBI Taxonomy" id="273540"/>
    <lineage>
        <taxon>Eukaryota</taxon>
        <taxon>Viridiplantae</taxon>
        <taxon>Streptophyta</taxon>
        <taxon>Embryophyta</taxon>
        <taxon>Tracheophyta</taxon>
        <taxon>Spermatophyta</taxon>
        <taxon>Magnoliopsida</taxon>
        <taxon>Proteales</taxon>
        <taxon>Proteaceae</taxon>
        <taxon>Protea</taxon>
    </lineage>
</organism>
<keyword evidence="4 9" id="KW-0812">Transmembrane</keyword>
<evidence type="ECO:0000256" key="4">
    <source>
        <dbReference type="ARBA" id="ARBA00022692"/>
    </source>
</evidence>
<keyword evidence="11" id="KW-1185">Reference proteome</keyword>
<feature type="binding site" evidence="8">
    <location>
        <position position="125"/>
    </location>
    <ligand>
        <name>UDP-alpha-D-glucose</name>
        <dbReference type="ChEBI" id="CHEBI:58885"/>
    </ligand>
</feature>
<proteinExistence type="predicted"/>
<evidence type="ECO:0000256" key="7">
    <source>
        <dbReference type="ARBA" id="ARBA00023316"/>
    </source>
</evidence>
<evidence type="ECO:0000256" key="1">
    <source>
        <dbReference type="ARBA" id="ARBA00004308"/>
    </source>
</evidence>
<sequence length="200" mass="22750">MYHGDEGDAGLQGGMVETTDRPWKISRVIPMPPNVISPSWLPIAISFVVLCFFLRWHIKHPNEEAMWLWFMSIVCELWFGFSWILDQIPINRSTNLAMLRDKFDGPTPYNPTGRSDLPSIDLFVSTADPEKQSSLATCILDDDGALLTFEVMRRLAASLTYGVPFYWKHDIKPKNPDSFFSIVVVSFICIHVPLEVTLSV</sequence>
<gene>
    <name evidence="10" type="ORF">NE237_005643</name>
</gene>
<keyword evidence="3" id="KW-0808">Transferase</keyword>
<evidence type="ECO:0000256" key="3">
    <source>
        <dbReference type="ARBA" id="ARBA00022679"/>
    </source>
</evidence>
<dbReference type="Pfam" id="PF03552">
    <property type="entry name" value="Cellulose_synt"/>
    <property type="match status" value="1"/>
</dbReference>
<protein>
    <submittedName>
        <fullName evidence="10">Uncharacterized protein</fullName>
    </submittedName>
</protein>
<dbReference type="EMBL" id="JAMYWD010000004">
    <property type="protein sequence ID" value="KAJ4972469.1"/>
    <property type="molecule type" value="Genomic_DNA"/>
</dbReference>
<dbReference type="Proteomes" id="UP001141806">
    <property type="component" value="Unassembled WGS sequence"/>
</dbReference>
<dbReference type="OrthoDB" id="72851at2759"/>
<keyword evidence="6 9" id="KW-0472">Membrane</keyword>
<dbReference type="GO" id="GO:0071555">
    <property type="term" value="P:cell wall organization"/>
    <property type="evidence" value="ECO:0007669"/>
    <property type="project" value="UniProtKB-KW"/>
</dbReference>
<evidence type="ECO:0000313" key="11">
    <source>
        <dbReference type="Proteomes" id="UP001141806"/>
    </source>
</evidence>
<evidence type="ECO:0000256" key="5">
    <source>
        <dbReference type="ARBA" id="ARBA00022989"/>
    </source>
</evidence>
<dbReference type="GO" id="GO:0016760">
    <property type="term" value="F:cellulose synthase (UDP-forming) activity"/>
    <property type="evidence" value="ECO:0007669"/>
    <property type="project" value="InterPro"/>
</dbReference>
<accession>A0A9Q0KL37</accession>
<name>A0A9Q0KL37_9MAGN</name>
<evidence type="ECO:0000313" key="10">
    <source>
        <dbReference type="EMBL" id="KAJ4972469.1"/>
    </source>
</evidence>
<dbReference type="GO" id="GO:0012505">
    <property type="term" value="C:endomembrane system"/>
    <property type="evidence" value="ECO:0007669"/>
    <property type="project" value="UniProtKB-SubCell"/>
</dbReference>
<reference evidence="10" key="1">
    <citation type="journal article" date="2023" name="Plant J.">
        <title>The genome of the king protea, Protea cynaroides.</title>
        <authorList>
            <person name="Chang J."/>
            <person name="Duong T.A."/>
            <person name="Schoeman C."/>
            <person name="Ma X."/>
            <person name="Roodt D."/>
            <person name="Barker N."/>
            <person name="Li Z."/>
            <person name="Van de Peer Y."/>
            <person name="Mizrachi E."/>
        </authorList>
    </citation>
    <scope>NUCLEOTIDE SEQUENCE</scope>
    <source>
        <tissue evidence="10">Young leaves</tissue>
    </source>
</reference>
<feature type="binding site" evidence="8">
    <location>
        <position position="131"/>
    </location>
    <ligand>
        <name>UDP-alpha-D-glucose</name>
        <dbReference type="ChEBI" id="CHEBI:58885"/>
    </ligand>
</feature>
<feature type="transmembrane region" description="Helical" evidence="9">
    <location>
        <begin position="40"/>
        <end position="58"/>
    </location>
</feature>
<evidence type="ECO:0000256" key="8">
    <source>
        <dbReference type="PIRSR" id="PIRSR605150-2"/>
    </source>
</evidence>
<feature type="transmembrane region" description="Helical" evidence="9">
    <location>
        <begin position="65"/>
        <end position="85"/>
    </location>
</feature>
<evidence type="ECO:0000256" key="6">
    <source>
        <dbReference type="ARBA" id="ARBA00023136"/>
    </source>
</evidence>
<keyword evidence="7" id="KW-0961">Cell wall biogenesis/degradation</keyword>
<evidence type="ECO:0000256" key="2">
    <source>
        <dbReference type="ARBA" id="ARBA00022676"/>
    </source>
</evidence>
<feature type="binding site" evidence="8">
    <location>
        <position position="143"/>
    </location>
    <ligand>
        <name>UDP-alpha-D-glucose</name>
        <dbReference type="ChEBI" id="CHEBI:58885"/>
    </ligand>
</feature>
<comment type="caution">
    <text evidence="10">The sequence shown here is derived from an EMBL/GenBank/DDBJ whole genome shotgun (WGS) entry which is preliminary data.</text>
</comment>
<evidence type="ECO:0000256" key="9">
    <source>
        <dbReference type="SAM" id="Phobius"/>
    </source>
</evidence>
<comment type="subcellular location">
    <subcellularLocation>
        <location evidence="1">Endomembrane system</location>
    </subcellularLocation>
</comment>
<keyword evidence="2" id="KW-0328">Glycosyltransferase</keyword>